<reference evidence="18 20" key="2">
    <citation type="journal article" date="2013" name="Nature">
        <title>Insights into bilaterian evolution from three spiralian genomes.</title>
        <authorList>
            <person name="Simakov O."/>
            <person name="Marletaz F."/>
            <person name="Cho S.J."/>
            <person name="Edsinger-Gonzales E."/>
            <person name="Havlak P."/>
            <person name="Hellsten U."/>
            <person name="Kuo D.H."/>
            <person name="Larsson T."/>
            <person name="Lv J."/>
            <person name="Arendt D."/>
            <person name="Savage R."/>
            <person name="Osoegawa K."/>
            <person name="de Jong P."/>
            <person name="Grimwood J."/>
            <person name="Chapman J.A."/>
            <person name="Shapiro H."/>
            <person name="Aerts A."/>
            <person name="Otillar R.P."/>
            <person name="Terry A.Y."/>
            <person name="Boore J.L."/>
            <person name="Grigoriev I.V."/>
            <person name="Lindberg D.R."/>
            <person name="Seaver E.C."/>
            <person name="Weisblat D.A."/>
            <person name="Putnam N.H."/>
            <person name="Rokhsar D.S."/>
        </authorList>
    </citation>
    <scope>NUCLEOTIDE SEQUENCE</scope>
    <source>
        <strain evidence="18 20">I ESC-2004</strain>
    </source>
</reference>
<evidence type="ECO:0000259" key="16">
    <source>
        <dbReference type="PROSITE" id="PS50893"/>
    </source>
</evidence>
<evidence type="ECO:0000256" key="3">
    <source>
        <dbReference type="ARBA" id="ARBA00009726"/>
    </source>
</evidence>
<dbReference type="InterPro" id="IPR005292">
    <property type="entry name" value="MRP"/>
</dbReference>
<evidence type="ECO:0000256" key="5">
    <source>
        <dbReference type="ARBA" id="ARBA00022475"/>
    </source>
</evidence>
<keyword evidence="20" id="KW-1185">Reference proteome</keyword>
<dbReference type="CDD" id="cd03250">
    <property type="entry name" value="ABCC_MRP_domain1"/>
    <property type="match status" value="1"/>
</dbReference>
<dbReference type="CDD" id="cd18595">
    <property type="entry name" value="ABC_6TM_MRP1_2_3_6_D1_like"/>
    <property type="match status" value="1"/>
</dbReference>
<dbReference type="PANTHER" id="PTHR24223">
    <property type="entry name" value="ATP-BINDING CASSETTE SUB-FAMILY C"/>
    <property type="match status" value="1"/>
</dbReference>
<evidence type="ECO:0000256" key="6">
    <source>
        <dbReference type="ARBA" id="ARBA00022554"/>
    </source>
</evidence>
<keyword evidence="6" id="KW-0926">Vacuole</keyword>
<evidence type="ECO:0000256" key="4">
    <source>
        <dbReference type="ARBA" id="ARBA00022448"/>
    </source>
</evidence>
<keyword evidence="8" id="KW-0677">Repeat</keyword>
<keyword evidence="5" id="KW-1003">Cell membrane</keyword>
<dbReference type="STRING" id="283909.R7V3R3"/>
<dbReference type="CDD" id="cd03244">
    <property type="entry name" value="ABCC_MRP_domain2"/>
    <property type="match status" value="1"/>
</dbReference>
<evidence type="ECO:0000313" key="20">
    <source>
        <dbReference type="Proteomes" id="UP000014760"/>
    </source>
</evidence>
<evidence type="ECO:0000256" key="8">
    <source>
        <dbReference type="ARBA" id="ARBA00022737"/>
    </source>
</evidence>
<dbReference type="InterPro" id="IPR050173">
    <property type="entry name" value="ABC_transporter_C-like"/>
</dbReference>
<evidence type="ECO:0000313" key="19">
    <source>
        <dbReference type="EnsemblMetazoa" id="CapteP161237"/>
    </source>
</evidence>
<protein>
    <recommendedName>
        <fullName evidence="13">ABC-type glutathione-S-conjugate transporter</fullName>
        <ecNumber evidence="13">7.6.2.3</ecNumber>
    </recommendedName>
</protein>
<feature type="transmembrane region" description="Helical" evidence="15">
    <location>
        <begin position="1108"/>
        <end position="1129"/>
    </location>
</feature>
<comment type="subcellular location">
    <subcellularLocation>
        <location evidence="2">Cell membrane</location>
        <topology evidence="2">Multi-pass membrane protein</topology>
    </subcellularLocation>
    <subcellularLocation>
        <location evidence="1">Vacuole membrane</location>
        <topology evidence="1">Multi-pass membrane protein</topology>
    </subcellularLocation>
</comment>
<comment type="similarity">
    <text evidence="3">Belongs to the ABC transporter superfamily. ABCC family. Conjugate transporter (TC 3.A.1.208) subfamily.</text>
</comment>
<dbReference type="EC" id="7.6.2.3" evidence="13"/>
<dbReference type="GO" id="GO:0005886">
    <property type="term" value="C:plasma membrane"/>
    <property type="evidence" value="ECO:0007669"/>
    <property type="project" value="UniProtKB-SubCell"/>
</dbReference>
<feature type="transmembrane region" description="Helical" evidence="15">
    <location>
        <begin position="31"/>
        <end position="47"/>
    </location>
</feature>
<dbReference type="EMBL" id="AMQN01006063">
    <property type="status" value="NOT_ANNOTATED_CDS"/>
    <property type="molecule type" value="Genomic_DNA"/>
</dbReference>
<dbReference type="CDD" id="cd18603">
    <property type="entry name" value="ABC_6TM_MRP1_2_3_6_D2_like"/>
    <property type="match status" value="1"/>
</dbReference>
<dbReference type="FunFam" id="1.20.1560.10:FF:000020">
    <property type="entry name" value="ABC metal ion transporter"/>
    <property type="match status" value="1"/>
</dbReference>
<evidence type="ECO:0000256" key="1">
    <source>
        <dbReference type="ARBA" id="ARBA00004128"/>
    </source>
</evidence>
<evidence type="ECO:0000256" key="15">
    <source>
        <dbReference type="SAM" id="Phobius"/>
    </source>
</evidence>
<evidence type="ECO:0000256" key="7">
    <source>
        <dbReference type="ARBA" id="ARBA00022692"/>
    </source>
</evidence>
<dbReference type="Gene3D" id="3.40.50.300">
    <property type="entry name" value="P-loop containing nucleotide triphosphate hydrolases"/>
    <property type="match status" value="2"/>
</dbReference>
<dbReference type="InterPro" id="IPR036640">
    <property type="entry name" value="ABC1_TM_sf"/>
</dbReference>
<feature type="transmembrane region" description="Helical" evidence="15">
    <location>
        <begin position="998"/>
        <end position="1017"/>
    </location>
</feature>
<dbReference type="FunFam" id="3.40.50.300:FF:000293">
    <property type="entry name" value="ATP binding cassette subfamily C member 1"/>
    <property type="match status" value="1"/>
</dbReference>
<dbReference type="PANTHER" id="PTHR24223:SF443">
    <property type="entry name" value="MULTIDRUG-RESISTANCE LIKE PROTEIN 1, ISOFORM I"/>
    <property type="match status" value="1"/>
</dbReference>
<dbReference type="InterPro" id="IPR003439">
    <property type="entry name" value="ABC_transporter-like_ATP-bd"/>
</dbReference>
<dbReference type="GO" id="GO:0005524">
    <property type="term" value="F:ATP binding"/>
    <property type="evidence" value="ECO:0007669"/>
    <property type="project" value="UniProtKB-KW"/>
</dbReference>
<evidence type="ECO:0000256" key="2">
    <source>
        <dbReference type="ARBA" id="ARBA00004651"/>
    </source>
</evidence>
<feature type="domain" description="ABC transporter" evidence="16">
    <location>
        <begin position="565"/>
        <end position="787"/>
    </location>
</feature>
<keyword evidence="4" id="KW-0813">Transport</keyword>
<organism evidence="18">
    <name type="scientific">Capitella teleta</name>
    <name type="common">Polychaete worm</name>
    <dbReference type="NCBI Taxonomy" id="283909"/>
    <lineage>
        <taxon>Eukaryota</taxon>
        <taxon>Metazoa</taxon>
        <taxon>Spiralia</taxon>
        <taxon>Lophotrochozoa</taxon>
        <taxon>Annelida</taxon>
        <taxon>Polychaeta</taxon>
        <taxon>Sedentaria</taxon>
        <taxon>Scolecida</taxon>
        <taxon>Capitellidae</taxon>
        <taxon>Capitella</taxon>
    </lineage>
</organism>
<dbReference type="SUPFAM" id="SSF52540">
    <property type="entry name" value="P-loop containing nucleoside triphosphate hydrolases"/>
    <property type="match status" value="2"/>
</dbReference>
<evidence type="ECO:0000256" key="10">
    <source>
        <dbReference type="ARBA" id="ARBA00022840"/>
    </source>
</evidence>
<feature type="domain" description="ABC transporter" evidence="16">
    <location>
        <begin position="1204"/>
        <end position="1436"/>
    </location>
</feature>
<evidence type="ECO:0000256" key="14">
    <source>
        <dbReference type="ARBA" id="ARBA00047523"/>
    </source>
</evidence>
<evidence type="ECO:0000313" key="18">
    <source>
        <dbReference type="EMBL" id="ELU10450.1"/>
    </source>
</evidence>
<dbReference type="GO" id="GO:0000323">
    <property type="term" value="C:lytic vacuole"/>
    <property type="evidence" value="ECO:0007669"/>
    <property type="project" value="UniProtKB-ARBA"/>
</dbReference>
<keyword evidence="10" id="KW-0067">ATP-binding</keyword>
<keyword evidence="11 15" id="KW-1133">Transmembrane helix</keyword>
<dbReference type="InterPro" id="IPR017871">
    <property type="entry name" value="ABC_transporter-like_CS"/>
</dbReference>
<evidence type="ECO:0000256" key="13">
    <source>
        <dbReference type="ARBA" id="ARBA00024220"/>
    </source>
</evidence>
<dbReference type="EMBL" id="KB297495">
    <property type="protein sequence ID" value="ELU10450.1"/>
    <property type="molecule type" value="Genomic_DNA"/>
</dbReference>
<dbReference type="OMA" id="RLEIYMC"/>
<dbReference type="Pfam" id="PF00664">
    <property type="entry name" value="ABC_membrane"/>
    <property type="match status" value="2"/>
</dbReference>
<keyword evidence="12 15" id="KW-0472">Membrane</keyword>
<evidence type="ECO:0000256" key="12">
    <source>
        <dbReference type="ARBA" id="ARBA00023136"/>
    </source>
</evidence>
<reference evidence="20" key="1">
    <citation type="submission" date="2012-12" db="EMBL/GenBank/DDBJ databases">
        <authorList>
            <person name="Hellsten U."/>
            <person name="Grimwood J."/>
            <person name="Chapman J.A."/>
            <person name="Shapiro H."/>
            <person name="Aerts A."/>
            <person name="Otillar R.P."/>
            <person name="Terry A.Y."/>
            <person name="Boore J.L."/>
            <person name="Simakov O."/>
            <person name="Marletaz F."/>
            <person name="Cho S.-J."/>
            <person name="Edsinger-Gonzales E."/>
            <person name="Havlak P."/>
            <person name="Kuo D.-H."/>
            <person name="Larsson T."/>
            <person name="Lv J."/>
            <person name="Arendt D."/>
            <person name="Savage R."/>
            <person name="Osoegawa K."/>
            <person name="de Jong P."/>
            <person name="Lindberg D.R."/>
            <person name="Seaver E.C."/>
            <person name="Weisblat D.A."/>
            <person name="Putnam N.H."/>
            <person name="Grigoriev I.V."/>
            <person name="Rokhsar D.S."/>
        </authorList>
    </citation>
    <scope>NUCLEOTIDE SEQUENCE</scope>
    <source>
        <strain evidence="20">I ESC-2004</strain>
    </source>
</reference>
<dbReference type="GO" id="GO:0016887">
    <property type="term" value="F:ATP hydrolysis activity"/>
    <property type="evidence" value="ECO:0007669"/>
    <property type="project" value="InterPro"/>
</dbReference>
<dbReference type="InterPro" id="IPR011527">
    <property type="entry name" value="ABC1_TM_dom"/>
</dbReference>
<comment type="catalytic activity">
    <reaction evidence="14">
        <text>leukotriene C4(in) + ATP + H2O = leukotriene C4(out) + ADP + phosphate + H(+)</text>
        <dbReference type="Rhea" id="RHEA:38963"/>
        <dbReference type="ChEBI" id="CHEBI:15377"/>
        <dbReference type="ChEBI" id="CHEBI:15378"/>
        <dbReference type="ChEBI" id="CHEBI:30616"/>
        <dbReference type="ChEBI" id="CHEBI:43474"/>
        <dbReference type="ChEBI" id="CHEBI:57973"/>
        <dbReference type="ChEBI" id="CHEBI:456216"/>
    </reaction>
    <physiologicalReaction direction="left-to-right" evidence="14">
        <dbReference type="Rhea" id="RHEA:38964"/>
    </physiologicalReaction>
</comment>
<evidence type="ECO:0000259" key="17">
    <source>
        <dbReference type="PROSITE" id="PS50929"/>
    </source>
</evidence>
<feature type="transmembrane region" description="Helical" evidence="15">
    <location>
        <begin position="280"/>
        <end position="299"/>
    </location>
</feature>
<dbReference type="FunFam" id="3.40.50.300:FF:000074">
    <property type="entry name" value="Multidrug resistance-associated protein 5 isoform 1"/>
    <property type="match status" value="1"/>
</dbReference>
<dbReference type="GO" id="GO:0005774">
    <property type="term" value="C:vacuolar membrane"/>
    <property type="evidence" value="ECO:0007669"/>
    <property type="project" value="UniProtKB-SubCell"/>
</dbReference>
<reference evidence="19" key="3">
    <citation type="submission" date="2015-06" db="UniProtKB">
        <authorList>
            <consortium name="EnsemblMetazoa"/>
        </authorList>
    </citation>
    <scope>IDENTIFICATION</scope>
</reference>
<dbReference type="InterPro" id="IPR027417">
    <property type="entry name" value="P-loop_NTPase"/>
</dbReference>
<evidence type="ECO:0000256" key="9">
    <source>
        <dbReference type="ARBA" id="ARBA00022741"/>
    </source>
</evidence>
<dbReference type="PROSITE" id="PS50929">
    <property type="entry name" value="ABC_TM1F"/>
    <property type="match status" value="2"/>
</dbReference>
<feature type="transmembrane region" description="Helical" evidence="15">
    <location>
        <begin position="385"/>
        <end position="406"/>
    </location>
</feature>
<dbReference type="Proteomes" id="UP000014760">
    <property type="component" value="Unassembled WGS sequence"/>
</dbReference>
<feature type="domain" description="ABC transmembrane type-1" evidence="17">
    <location>
        <begin position="886"/>
        <end position="1165"/>
    </location>
</feature>
<feature type="domain" description="ABC transmembrane type-1" evidence="17">
    <location>
        <begin position="245"/>
        <end position="527"/>
    </location>
</feature>
<dbReference type="Pfam" id="PF00005">
    <property type="entry name" value="ABC_tran"/>
    <property type="match status" value="2"/>
</dbReference>
<keyword evidence="9" id="KW-0547">Nucleotide-binding</keyword>
<feature type="transmembrane region" description="Helical" evidence="15">
    <location>
        <begin position="500"/>
        <end position="530"/>
    </location>
</feature>
<feature type="transmembrane region" description="Helical" evidence="15">
    <location>
        <begin position="463"/>
        <end position="488"/>
    </location>
</feature>
<dbReference type="SMART" id="SM00382">
    <property type="entry name" value="AAA"/>
    <property type="match status" value="2"/>
</dbReference>
<dbReference type="InterPro" id="IPR003593">
    <property type="entry name" value="AAA+_ATPase"/>
</dbReference>
<accession>R7V3R3</accession>
<dbReference type="Gene3D" id="1.20.1560.10">
    <property type="entry name" value="ABC transporter type 1, transmembrane domain"/>
    <property type="match status" value="2"/>
</dbReference>
<dbReference type="PROSITE" id="PS00211">
    <property type="entry name" value="ABC_TRANSPORTER_1"/>
    <property type="match status" value="2"/>
</dbReference>
<gene>
    <name evidence="18" type="ORF">CAPTEDRAFT_161237</name>
</gene>
<evidence type="ECO:0000256" key="11">
    <source>
        <dbReference type="ARBA" id="ARBA00022989"/>
    </source>
</evidence>
<dbReference type="NCBIfam" id="TIGR00957">
    <property type="entry name" value="MRP_assoc_pro"/>
    <property type="match status" value="1"/>
</dbReference>
<feature type="transmembrane region" description="Helical" evidence="15">
    <location>
        <begin position="90"/>
        <end position="110"/>
    </location>
</feature>
<dbReference type="OrthoDB" id="6500128at2759"/>
<dbReference type="GO" id="GO:0015431">
    <property type="term" value="F:ABC-type glutathione S-conjugate transporter activity"/>
    <property type="evidence" value="ECO:0007669"/>
    <property type="project" value="UniProtKB-EC"/>
</dbReference>
<feature type="transmembrane region" description="Helical" evidence="15">
    <location>
        <begin position="358"/>
        <end position="379"/>
    </location>
</feature>
<feature type="transmembrane region" description="Helical" evidence="15">
    <location>
        <begin position="1023"/>
        <end position="1043"/>
    </location>
</feature>
<proteinExistence type="inferred from homology"/>
<feature type="transmembrane region" description="Helical" evidence="15">
    <location>
        <begin position="232"/>
        <end position="260"/>
    </location>
</feature>
<dbReference type="FunFam" id="1.20.1560.10:FF:000001">
    <property type="entry name" value="ATP-binding cassette subfamily C member 1"/>
    <property type="match status" value="1"/>
</dbReference>
<dbReference type="EnsemblMetazoa" id="CapteT161237">
    <property type="protein sequence ID" value="CapteP161237"/>
    <property type="gene ID" value="CapteG161237"/>
</dbReference>
<name>R7V3R3_CAPTE</name>
<sequence length="1442" mass="161516">MVLLIGIYCARVVYGALYFAQGANKPRTISSAVELVTLLLVLFMMRYELRKGEASSGSVFCFWLAEVAFGSAILAFFIEHANEMDEHFWFWSFCTTWGLCIIQLLLHLWADNSFKKSSGNPVNPEVFASFLNRLTFSWVTKLLAKGYLNPIQGSNLWQLRTIDKCKRLVHIFYNEWRKSPKIELVHFGVLTDTEDESDDSGGSADTGDCQVPSYTRKRFPEDCKTWRHRCNVIIALAKGFGGFFALTGIFEIFNIILTFLRPALLDALITFVESPEEPQWLGFTYASVLFFLIIIRGFVNQRYMYGVHITGIRMRSALTSAVYRKAMRLSSHARNKYSLGEITNLMSVDAMYIETMTFFLHSFWSAPVQLIIAMSYLWVYLGPSALAGLVALLFLMGANGAVANYVKKLQVKNMKIKDRRIKVTNEVLNGIKIIKYYAWEVAFLRMILGIRESELDTQKKSSLALTTTTVNFSCAPILYAVVAFTSFILSSGGDVLTPQIAFVSLALVSTLTRPLAFLPNAIANAVQAFVSMKRLTKFLMEEEINEADIDRDPYSAGTHVDSQSCKGNKAYRSSPDKTLVHRLNVSVRKGQLVAVVGQVGSGKSSLLSAMLGELHKNQGSVKVSGSVAYVAQEAWIQNEKLQKNILFGKEMKSLRYKSVIDACALVKDLEVLPGGDQTEIGEKGINLSGGQKQRVSLARAVYQDRDMYFLDDPLSAVDAHVGKHIFENVVGPNGLLKSKTRILVTHGISYLPKVDKIVVMKEGRISEVGTYQELLRKEGAFADFIKTYLAESSDSDHDQSSEGSLTSSLKLRRRWVNLLINYPQTLTQIEYHRKSHRSVVSEQKSVVEERNKTGQKLMDVEEVQTGNIKLTCLASYMKALGGPAMLFVLLGTIGILLGDFGSNIWLSEWSDDSFKENPTSTTLRLGVYAALGFEQAFAVATQNIALALGCVIASRAMHTKLLDGIIHAPMSFFDTTPLGRIINRFSQDMNILDSNMRLTIMTFLKGVASLLATLIAISYTTPIFLAFVVPLLIAYYMVQRFYIKSSNQLRRLQSVRTSPIYSHFAESVQGSPTVRAYSQQQRFIDLSDDLLDSMQMARYSSMMTNRWLSIWLEFLGGSVALFSSFYAVLSRGDITGGLAGLSITYSLNVTDRMAFLVQNLSDLETNIVSVERINEYSKVNSEARWIIRERRPPRSWPEFGNIEFKRYSVRYRPGLDLILKNISMKLQPQEKLGVVGRTGAGKSSLMSGLFRLIEPAQGSICIDDVDINDIGLHDLRSKITIIPQDPVLFSGTLRLNLDPFDEHLDREVWESLEHAHLKSFVASLPEQLRHVCAEGGANLSVGQRQLLCLARALLRKTKVLVLDEATAAVDMETDDLIQQTIRSEFKESTVLTIAHRLNTVMDYDRILVLDQGEIKELDTPSRLLADKNSAFYKMAKEASLVA</sequence>
<feature type="transmembrane region" description="Helical" evidence="15">
    <location>
        <begin position="59"/>
        <end position="78"/>
    </location>
</feature>
<feature type="transmembrane region" description="Helical" evidence="15">
    <location>
        <begin position="884"/>
        <end position="906"/>
    </location>
</feature>
<dbReference type="HOGENOM" id="CLU_000604_27_3_1"/>
<dbReference type="PROSITE" id="PS50893">
    <property type="entry name" value="ABC_TRANSPORTER_2"/>
    <property type="match status" value="2"/>
</dbReference>
<keyword evidence="7 15" id="KW-0812">Transmembrane</keyword>
<dbReference type="SUPFAM" id="SSF90123">
    <property type="entry name" value="ABC transporter transmembrane region"/>
    <property type="match status" value="2"/>
</dbReference>
<feature type="transmembrane region" description="Helical" evidence="15">
    <location>
        <begin position="926"/>
        <end position="952"/>
    </location>
</feature>